<keyword evidence="4 5" id="KW-0694">RNA-binding</keyword>
<comment type="caution">
    <text evidence="5">Lacks conserved residue(s) required for the propagation of feature annotation.</text>
</comment>
<dbReference type="AlphaFoldDB" id="A0A7X5UV59"/>
<evidence type="ECO:0000256" key="2">
    <source>
        <dbReference type="ARBA" id="ARBA00022679"/>
    </source>
</evidence>
<proteinExistence type="inferred from homology"/>
<keyword evidence="3 5" id="KW-0949">S-adenosyl-L-methionine</keyword>
<evidence type="ECO:0000256" key="5">
    <source>
        <dbReference type="PROSITE-ProRule" id="PRU01026"/>
    </source>
</evidence>
<evidence type="ECO:0000256" key="3">
    <source>
        <dbReference type="ARBA" id="ARBA00022691"/>
    </source>
</evidence>
<evidence type="ECO:0000313" key="7">
    <source>
        <dbReference type="EMBL" id="NIJ14293.1"/>
    </source>
</evidence>
<feature type="binding site" evidence="5">
    <location>
        <position position="20"/>
    </location>
    <ligand>
        <name>S-adenosyl-L-methionine</name>
        <dbReference type="ChEBI" id="CHEBI:59789"/>
    </ligand>
</feature>
<feature type="binding site" evidence="5">
    <location>
        <position position="103"/>
    </location>
    <ligand>
        <name>S-adenosyl-L-methionine</name>
        <dbReference type="ChEBI" id="CHEBI:59789"/>
    </ligand>
</feature>
<dbReference type="GO" id="GO:0000179">
    <property type="term" value="F:rRNA (adenine-N6,N6-)-dimethyltransferase activity"/>
    <property type="evidence" value="ECO:0007669"/>
    <property type="project" value="UniProtKB-UniRule"/>
</dbReference>
<dbReference type="PANTHER" id="PTHR11727">
    <property type="entry name" value="DIMETHYLADENOSINE TRANSFERASE"/>
    <property type="match status" value="1"/>
</dbReference>
<feature type="binding site" evidence="5">
    <location>
        <position position="87"/>
    </location>
    <ligand>
        <name>S-adenosyl-L-methionine</name>
        <dbReference type="ChEBI" id="CHEBI:59789"/>
    </ligand>
</feature>
<dbReference type="CDD" id="cd02440">
    <property type="entry name" value="AdoMet_MTases"/>
    <property type="match status" value="1"/>
</dbReference>
<evidence type="ECO:0000259" key="6">
    <source>
        <dbReference type="SMART" id="SM00650"/>
    </source>
</evidence>
<dbReference type="RefSeq" id="WP_167175120.1">
    <property type="nucleotide sequence ID" value="NZ_JAAOYM010000001.1"/>
</dbReference>
<sequence length="178" mass="19557">MVNNDELSVLADPMFEQYFLVSPEKLTLLYEAAGIRPDDAVLEVGAGAGTVARNMPPCKSLTVVELDPRLIETLRREVPHATVIQGDALRLVRELPYDVLIGNLPNVVTEELVDVLPELPFRTAVLAAGQRTDFDRLRGTFDVNEVTTISGSDFTPPQPSVSRIVRLGRRVAGQRHTA</sequence>
<dbReference type="Proteomes" id="UP000545493">
    <property type="component" value="Unassembled WGS sequence"/>
</dbReference>
<dbReference type="GO" id="GO:0003723">
    <property type="term" value="F:RNA binding"/>
    <property type="evidence" value="ECO:0007669"/>
    <property type="project" value="UniProtKB-UniRule"/>
</dbReference>
<dbReference type="PANTHER" id="PTHR11727:SF7">
    <property type="entry name" value="DIMETHYLADENOSINE TRANSFERASE-RELATED"/>
    <property type="match status" value="1"/>
</dbReference>
<dbReference type="SUPFAM" id="SSF53335">
    <property type="entry name" value="S-adenosyl-L-methionine-dependent methyltransferases"/>
    <property type="match status" value="1"/>
</dbReference>
<comment type="caution">
    <text evidence="7">The sequence shown here is derived from an EMBL/GenBank/DDBJ whole genome shotgun (WGS) entry which is preliminary data.</text>
</comment>
<keyword evidence="7" id="KW-0456">Lyase</keyword>
<gene>
    <name evidence="7" type="ORF">FHU38_004637</name>
</gene>
<keyword evidence="1 5" id="KW-0489">Methyltransferase</keyword>
<evidence type="ECO:0000256" key="4">
    <source>
        <dbReference type="ARBA" id="ARBA00022884"/>
    </source>
</evidence>
<dbReference type="EMBL" id="JAAOYM010000001">
    <property type="protein sequence ID" value="NIJ14293.1"/>
    <property type="molecule type" value="Genomic_DNA"/>
</dbReference>
<dbReference type="SMART" id="SM00650">
    <property type="entry name" value="rADc"/>
    <property type="match status" value="1"/>
</dbReference>
<feature type="binding site" evidence="5">
    <location>
        <position position="45"/>
    </location>
    <ligand>
        <name>S-adenosyl-L-methionine</name>
        <dbReference type="ChEBI" id="CHEBI:59789"/>
    </ligand>
</feature>
<organism evidence="7 8">
    <name type="scientific">Saccharomonospora amisosensis</name>
    <dbReference type="NCBI Taxonomy" id="1128677"/>
    <lineage>
        <taxon>Bacteria</taxon>
        <taxon>Bacillati</taxon>
        <taxon>Actinomycetota</taxon>
        <taxon>Actinomycetes</taxon>
        <taxon>Pseudonocardiales</taxon>
        <taxon>Pseudonocardiaceae</taxon>
        <taxon>Saccharomonospora</taxon>
    </lineage>
</organism>
<protein>
    <submittedName>
        <fullName evidence="7">16S rRNA A1518/A1519 N6-dimethyltransferase RsmA/KsgA/DIM1 with predicted DNA glycosylase/AP lyase activity</fullName>
    </submittedName>
</protein>
<evidence type="ECO:0000256" key="1">
    <source>
        <dbReference type="ARBA" id="ARBA00022603"/>
    </source>
</evidence>
<name>A0A7X5UV59_9PSEU</name>
<keyword evidence="2 5" id="KW-0808">Transferase</keyword>
<dbReference type="Gene3D" id="3.40.50.150">
    <property type="entry name" value="Vaccinia Virus protein VP39"/>
    <property type="match status" value="1"/>
</dbReference>
<keyword evidence="8" id="KW-1185">Reference proteome</keyword>
<dbReference type="Pfam" id="PF00398">
    <property type="entry name" value="RrnaAD"/>
    <property type="match status" value="1"/>
</dbReference>
<evidence type="ECO:0000313" key="8">
    <source>
        <dbReference type="Proteomes" id="UP000545493"/>
    </source>
</evidence>
<dbReference type="GO" id="GO:0005829">
    <property type="term" value="C:cytosol"/>
    <property type="evidence" value="ECO:0007669"/>
    <property type="project" value="TreeGrafter"/>
</dbReference>
<dbReference type="GO" id="GO:0016829">
    <property type="term" value="F:lyase activity"/>
    <property type="evidence" value="ECO:0007669"/>
    <property type="project" value="UniProtKB-KW"/>
</dbReference>
<dbReference type="InterPro" id="IPR001737">
    <property type="entry name" value="KsgA/Erm"/>
</dbReference>
<dbReference type="InterPro" id="IPR020598">
    <property type="entry name" value="rRNA_Ade_methylase_Trfase_N"/>
</dbReference>
<feature type="binding site" evidence="5">
    <location>
        <position position="65"/>
    </location>
    <ligand>
        <name>S-adenosyl-L-methionine</name>
        <dbReference type="ChEBI" id="CHEBI:59789"/>
    </ligand>
</feature>
<dbReference type="PROSITE" id="PS51689">
    <property type="entry name" value="SAM_RNA_A_N6_MT"/>
    <property type="match status" value="1"/>
</dbReference>
<dbReference type="InterPro" id="IPR029063">
    <property type="entry name" value="SAM-dependent_MTases_sf"/>
</dbReference>
<reference evidence="7 8" key="1">
    <citation type="submission" date="2020-03" db="EMBL/GenBank/DDBJ databases">
        <title>Sequencing the genomes of 1000 actinobacteria strains.</title>
        <authorList>
            <person name="Klenk H.-P."/>
        </authorList>
    </citation>
    <scope>NUCLEOTIDE SEQUENCE [LARGE SCALE GENOMIC DNA]</scope>
    <source>
        <strain evidence="7 8">DSM 45685</strain>
    </source>
</reference>
<feature type="domain" description="Ribosomal RNA adenine methylase transferase N-terminal" evidence="6">
    <location>
        <begin position="25"/>
        <end position="171"/>
    </location>
</feature>
<accession>A0A7X5UV59</accession>
<comment type="similarity">
    <text evidence="5">Belongs to the class I-like SAM-binding methyltransferase superfamily. rRNA adenine N(6)-methyltransferase family.</text>
</comment>